<proteinExistence type="predicted"/>
<organism evidence="1 2">
    <name type="scientific">Streptomyces yaizuensis</name>
    <dbReference type="NCBI Taxonomy" id="2989713"/>
    <lineage>
        <taxon>Bacteria</taxon>
        <taxon>Bacillati</taxon>
        <taxon>Actinomycetota</taxon>
        <taxon>Actinomycetes</taxon>
        <taxon>Kitasatosporales</taxon>
        <taxon>Streptomycetaceae</taxon>
        <taxon>Streptomyces</taxon>
    </lineage>
</organism>
<dbReference type="Proteomes" id="UP001291653">
    <property type="component" value="Unassembled WGS sequence"/>
</dbReference>
<evidence type="ECO:0000313" key="1">
    <source>
        <dbReference type="EMBL" id="GLF98205.1"/>
    </source>
</evidence>
<evidence type="ECO:0000313" key="2">
    <source>
        <dbReference type="Proteomes" id="UP001291653"/>
    </source>
</evidence>
<sequence>MSLYAQIPPHTGRSPAAVWQWAADFDQLAAGADDGGGQRDLPEYRTLAAVLRVSALVDVLVLDGVPVMEEGWVLTPHPLRLVQDGADARAGRCPGAVLFPPDCGFAEAVEAFYRALGRAVRGCRPGPGASPSAQGPCAPCARWADHYLAVRVAVL</sequence>
<dbReference type="RefSeq" id="WP_323450188.1">
    <property type="nucleotide sequence ID" value="NZ_BSBI01000013.1"/>
</dbReference>
<reference evidence="1 2" key="1">
    <citation type="submission" date="2022-10" db="EMBL/GenBank/DDBJ databases">
        <title>Draft genome sequence of Streptomyces sp. YSPA8.</title>
        <authorList>
            <person name="Moriuchi R."/>
            <person name="Dohra H."/>
            <person name="Yamamura H."/>
            <person name="Kodani S."/>
        </authorList>
    </citation>
    <scope>NUCLEOTIDE SEQUENCE [LARGE SCALE GENOMIC DNA]</scope>
    <source>
        <strain evidence="1 2">YSPA8</strain>
    </source>
</reference>
<gene>
    <name evidence="1" type="ORF">SYYSPA8_27930</name>
</gene>
<accession>A0ABQ5P6K2</accession>
<dbReference type="EMBL" id="BSBI01000013">
    <property type="protein sequence ID" value="GLF98205.1"/>
    <property type="molecule type" value="Genomic_DNA"/>
</dbReference>
<comment type="caution">
    <text evidence="1">The sequence shown here is derived from an EMBL/GenBank/DDBJ whole genome shotgun (WGS) entry which is preliminary data.</text>
</comment>
<protein>
    <submittedName>
        <fullName evidence="1">Uncharacterized protein</fullName>
    </submittedName>
</protein>
<keyword evidence="2" id="KW-1185">Reference proteome</keyword>
<name>A0ABQ5P6K2_9ACTN</name>